<keyword evidence="11" id="KW-1185">Reference proteome</keyword>
<feature type="domain" description="Cyclic nucleotide-binding" evidence="9">
    <location>
        <begin position="35"/>
        <end position="152"/>
    </location>
</feature>
<protein>
    <submittedName>
        <fullName evidence="10">Cyclic nucleotide-binding-like protein</fullName>
    </submittedName>
</protein>
<feature type="domain" description="Cyclic nucleotide-binding" evidence="9">
    <location>
        <begin position="198"/>
        <end position="298"/>
    </location>
</feature>
<gene>
    <name evidence="10" type="ORF">J3Q64DRAFT_1617587</name>
</gene>
<evidence type="ECO:0000256" key="7">
    <source>
        <dbReference type="ARBA" id="ARBA00023286"/>
    </source>
</evidence>
<name>A0ABR3BCF0_PHYBL</name>
<evidence type="ECO:0000256" key="4">
    <source>
        <dbReference type="ARBA" id="ARBA00022989"/>
    </source>
</evidence>
<evidence type="ECO:0000313" key="10">
    <source>
        <dbReference type="EMBL" id="KAL0096233.1"/>
    </source>
</evidence>
<dbReference type="SMART" id="SM00100">
    <property type="entry name" value="cNMP"/>
    <property type="match status" value="2"/>
</dbReference>
<evidence type="ECO:0000256" key="3">
    <source>
        <dbReference type="ARBA" id="ARBA00022692"/>
    </source>
</evidence>
<keyword evidence="5" id="KW-0406">Ion transport</keyword>
<dbReference type="CDD" id="cd00038">
    <property type="entry name" value="CAP_ED"/>
    <property type="match status" value="2"/>
</dbReference>
<dbReference type="PROSITE" id="PS00889">
    <property type="entry name" value="CNMP_BINDING_2"/>
    <property type="match status" value="1"/>
</dbReference>
<keyword evidence="8" id="KW-0407">Ion channel</keyword>
<evidence type="ECO:0000256" key="2">
    <source>
        <dbReference type="ARBA" id="ARBA00022448"/>
    </source>
</evidence>
<dbReference type="PROSITE" id="PS00888">
    <property type="entry name" value="CNMP_BINDING_1"/>
    <property type="match status" value="2"/>
</dbReference>
<comment type="subcellular location">
    <subcellularLocation>
        <location evidence="1">Membrane</location>
        <topology evidence="1">Multi-pass membrane protein</topology>
    </subcellularLocation>
</comment>
<dbReference type="Proteomes" id="UP001448207">
    <property type="component" value="Unassembled WGS sequence"/>
</dbReference>
<keyword evidence="2" id="KW-0813">Transport</keyword>
<keyword evidence="6" id="KW-0472">Membrane</keyword>
<dbReference type="Pfam" id="PF00027">
    <property type="entry name" value="cNMP_binding"/>
    <property type="match status" value="2"/>
</dbReference>
<evidence type="ECO:0000259" key="9">
    <source>
        <dbReference type="PROSITE" id="PS50042"/>
    </source>
</evidence>
<dbReference type="SUPFAM" id="SSF51206">
    <property type="entry name" value="cAMP-binding domain-like"/>
    <property type="match status" value="2"/>
</dbReference>
<dbReference type="InterPro" id="IPR050866">
    <property type="entry name" value="CNG_cation_channel"/>
</dbReference>
<dbReference type="PROSITE" id="PS50042">
    <property type="entry name" value="CNMP_BINDING_3"/>
    <property type="match status" value="2"/>
</dbReference>
<feature type="non-terminal residue" evidence="10">
    <location>
        <position position="511"/>
    </location>
</feature>
<accession>A0ABR3BCF0</accession>
<keyword evidence="7" id="KW-1071">Ligand-gated ion channel</keyword>
<evidence type="ECO:0000256" key="1">
    <source>
        <dbReference type="ARBA" id="ARBA00004141"/>
    </source>
</evidence>
<evidence type="ECO:0000256" key="5">
    <source>
        <dbReference type="ARBA" id="ARBA00023065"/>
    </source>
</evidence>
<sequence>MLDVEKDTKWNTQDYTTNLSIPPKLLSSLREHSLFQRTGDEAFLHQLACSMHLRNYSPQDVIIREGEPAKAMFFLLRGSVSVCSADYERVYAILKQGSCFGEIGILYSMPRTATVIANDKCTVAVLMAEDVSTLLPRFPQVEQMLRYEAEERLALLKKSQQQFNSSGGRIKTRKPSFERNVEFFVRTSTYERLRKISFFKDSPEEFLHQISLCVQPRQYMPNVLIIRKGDIGTELFFIIEGTVEVVIPSTTDVVVARLSAGDSFGETTVLLGTPRAANVRTITNLEVYVLNRKDFLDVCQNYPELQQHYKRLAESVLQEYNKRVRLLNQFTFGSQQLTPITASSVCSTTSDQDPTLPNAATMLRQQETRKRRPSVAVWTDPSLLAMAEQRTEPMDIVTHIEAEPEFPAEAKSSIYSQKKDKLQALGASLLGYVATFLDFSGLVRLAAVSKKYRCFLQNNKNLLHQVDLSPYNNHMTDAVLMRAVVFAGDRTQDLNLSHCFHLTDEAIKVIS</sequence>
<organism evidence="10 11">
    <name type="scientific">Phycomyces blakesleeanus</name>
    <dbReference type="NCBI Taxonomy" id="4837"/>
    <lineage>
        <taxon>Eukaryota</taxon>
        <taxon>Fungi</taxon>
        <taxon>Fungi incertae sedis</taxon>
        <taxon>Mucoromycota</taxon>
        <taxon>Mucoromycotina</taxon>
        <taxon>Mucoromycetes</taxon>
        <taxon>Mucorales</taxon>
        <taxon>Phycomycetaceae</taxon>
        <taxon>Phycomyces</taxon>
    </lineage>
</organism>
<dbReference type="InterPro" id="IPR000595">
    <property type="entry name" value="cNMP-bd_dom"/>
</dbReference>
<evidence type="ECO:0000256" key="6">
    <source>
        <dbReference type="ARBA" id="ARBA00023136"/>
    </source>
</evidence>
<dbReference type="InterPro" id="IPR018490">
    <property type="entry name" value="cNMP-bd_dom_sf"/>
</dbReference>
<dbReference type="InterPro" id="IPR018488">
    <property type="entry name" value="cNMP-bd_CS"/>
</dbReference>
<dbReference type="PANTHER" id="PTHR45638">
    <property type="entry name" value="CYCLIC NUCLEOTIDE-GATED CATION CHANNEL SUBUNIT A"/>
    <property type="match status" value="1"/>
</dbReference>
<dbReference type="InterPro" id="IPR014710">
    <property type="entry name" value="RmlC-like_jellyroll"/>
</dbReference>
<proteinExistence type="predicted"/>
<dbReference type="PANTHER" id="PTHR45638:SF11">
    <property type="entry name" value="CYCLIC NUCLEOTIDE-GATED CATION CHANNEL SUBUNIT A"/>
    <property type="match status" value="1"/>
</dbReference>
<keyword evidence="4" id="KW-1133">Transmembrane helix</keyword>
<reference evidence="10 11" key="1">
    <citation type="submission" date="2024-04" db="EMBL/GenBank/DDBJ databases">
        <title>Symmetric and asymmetric DNA N6-adenine methylation regulates different biological responses in Mucorales.</title>
        <authorList>
            <consortium name="Lawrence Berkeley National Laboratory"/>
            <person name="Lax C."/>
            <person name="Mondo S.J."/>
            <person name="Osorio-Concepcion M."/>
            <person name="Muszewska A."/>
            <person name="Corrochano-Luque M."/>
            <person name="Gutierrez G."/>
            <person name="Riley R."/>
            <person name="Lipzen A."/>
            <person name="Guo J."/>
            <person name="Hundley H."/>
            <person name="Amirebrahimi M."/>
            <person name="Ng V."/>
            <person name="Lorenzo-Gutierrez D."/>
            <person name="Binder U."/>
            <person name="Yang J."/>
            <person name="Song Y."/>
            <person name="Canovas D."/>
            <person name="Navarro E."/>
            <person name="Freitag M."/>
            <person name="Gabaldon T."/>
            <person name="Grigoriev I.V."/>
            <person name="Corrochano L.M."/>
            <person name="Nicolas F.E."/>
            <person name="Garre V."/>
        </authorList>
    </citation>
    <scope>NUCLEOTIDE SEQUENCE [LARGE SCALE GENOMIC DNA]</scope>
    <source>
        <strain evidence="10 11">L51</strain>
    </source>
</reference>
<comment type="caution">
    <text evidence="10">The sequence shown here is derived from an EMBL/GenBank/DDBJ whole genome shotgun (WGS) entry which is preliminary data.</text>
</comment>
<evidence type="ECO:0000313" key="11">
    <source>
        <dbReference type="Proteomes" id="UP001448207"/>
    </source>
</evidence>
<dbReference type="EMBL" id="JBCLYO010000001">
    <property type="protein sequence ID" value="KAL0096233.1"/>
    <property type="molecule type" value="Genomic_DNA"/>
</dbReference>
<keyword evidence="3" id="KW-0812">Transmembrane</keyword>
<evidence type="ECO:0000256" key="8">
    <source>
        <dbReference type="ARBA" id="ARBA00023303"/>
    </source>
</evidence>
<dbReference type="Gene3D" id="2.60.120.10">
    <property type="entry name" value="Jelly Rolls"/>
    <property type="match status" value="2"/>
</dbReference>